<name>A0A2S1KQP4_9LACO</name>
<evidence type="ECO:0000313" key="4">
    <source>
        <dbReference type="Proteomes" id="UP000244870"/>
    </source>
</evidence>
<dbReference type="AlphaFoldDB" id="A0A2S1KQP4"/>
<organism evidence="3 4">
    <name type="scientific">Weissella cibaria</name>
    <dbReference type="NCBI Taxonomy" id="137591"/>
    <lineage>
        <taxon>Bacteria</taxon>
        <taxon>Bacillati</taxon>
        <taxon>Bacillota</taxon>
        <taxon>Bacilli</taxon>
        <taxon>Lactobacillales</taxon>
        <taxon>Lactobacillaceae</taxon>
        <taxon>Weissella</taxon>
    </lineage>
</organism>
<dbReference type="Pfam" id="PF01757">
    <property type="entry name" value="Acyl_transf_3"/>
    <property type="match status" value="1"/>
</dbReference>
<feature type="transmembrane region" description="Helical" evidence="1">
    <location>
        <begin position="86"/>
        <end position="103"/>
    </location>
</feature>
<feature type="transmembrane region" description="Helical" evidence="1">
    <location>
        <begin position="21"/>
        <end position="41"/>
    </location>
</feature>
<dbReference type="GO" id="GO:0016747">
    <property type="term" value="F:acyltransferase activity, transferring groups other than amino-acyl groups"/>
    <property type="evidence" value="ECO:0007669"/>
    <property type="project" value="InterPro"/>
</dbReference>
<gene>
    <name evidence="3" type="ORF">B6254_0932</name>
</gene>
<dbReference type="Proteomes" id="UP000244870">
    <property type="component" value="Chromosome"/>
</dbReference>
<evidence type="ECO:0000256" key="1">
    <source>
        <dbReference type="SAM" id="Phobius"/>
    </source>
</evidence>
<feature type="transmembrane region" description="Helical" evidence="1">
    <location>
        <begin position="61"/>
        <end position="79"/>
    </location>
</feature>
<feature type="transmembrane region" description="Helical" evidence="1">
    <location>
        <begin position="123"/>
        <end position="149"/>
    </location>
</feature>
<feature type="domain" description="Acyltransferase 3" evidence="2">
    <location>
        <begin position="1"/>
        <end position="144"/>
    </location>
</feature>
<reference evidence="3 4" key="1">
    <citation type="submission" date="2017-04" db="EMBL/GenBank/DDBJ databases">
        <title>Weissella cibaria strain m2 complete genome.</title>
        <authorList>
            <person name="Pan Q."/>
            <person name="Tan M."/>
            <person name="Yao F."/>
            <person name="Su S."/>
        </authorList>
    </citation>
    <scope>NUCLEOTIDE SEQUENCE [LARGE SCALE GENOMIC DNA]</scope>
    <source>
        <strain evidence="3 4">M2</strain>
    </source>
</reference>
<keyword evidence="1" id="KW-0812">Transmembrane</keyword>
<keyword evidence="1" id="KW-0472">Membrane</keyword>
<accession>A0A2S1KQP4</accession>
<evidence type="ECO:0000259" key="2">
    <source>
        <dbReference type="Pfam" id="PF01757"/>
    </source>
</evidence>
<evidence type="ECO:0000313" key="3">
    <source>
        <dbReference type="EMBL" id="AWF95339.1"/>
    </source>
</evidence>
<sequence length="184" mass="21306">MFYLFGYYIRRYNPTVLNKQRNNIILIGAGVAMTSGLELYFEFLGQLLKDATVYNLSFQYYKLNSFSVFLIVIGLFGLFKNFRIGEVKWINTVASATFGVYLIHDNSYIRNLLWRDWVKSTDYLAFGIFGFILVSAITVVVVFVLSTVIELIRKNTIERFTNCLLKKSFEKNKRVDGIDVFGCD</sequence>
<protein>
    <recommendedName>
        <fullName evidence="2">Acyltransferase 3 domain-containing protein</fullName>
    </recommendedName>
</protein>
<keyword evidence="1" id="KW-1133">Transmembrane helix</keyword>
<dbReference type="InterPro" id="IPR002656">
    <property type="entry name" value="Acyl_transf_3_dom"/>
</dbReference>
<dbReference type="EMBL" id="CP020928">
    <property type="protein sequence ID" value="AWF95339.1"/>
    <property type="molecule type" value="Genomic_DNA"/>
</dbReference>
<proteinExistence type="predicted"/>